<reference evidence="5" key="1">
    <citation type="submission" date="2018-01" db="EMBL/GenBank/DDBJ databases">
        <authorList>
            <person name="Mao J.F."/>
        </authorList>
    </citation>
    <scope>NUCLEOTIDE SEQUENCE</scope>
    <source>
        <strain evidence="5">Huo1</strain>
        <tissue evidence="5">Leaf</tissue>
    </source>
</reference>
<keyword evidence="1" id="KW-0833">Ubl conjugation pathway</keyword>
<dbReference type="PROSITE" id="PS50053">
    <property type="entry name" value="UBIQUITIN_2"/>
    <property type="match status" value="1"/>
</dbReference>
<evidence type="ECO:0000256" key="1">
    <source>
        <dbReference type="ARBA" id="ARBA00022786"/>
    </source>
</evidence>
<dbReference type="SMART" id="SM00166">
    <property type="entry name" value="UBX"/>
    <property type="match status" value="1"/>
</dbReference>
<name>A0A8X8ZXX6_SALSN</name>
<dbReference type="Pfam" id="PF00789">
    <property type="entry name" value="UBX"/>
    <property type="match status" value="1"/>
</dbReference>
<comment type="caution">
    <text evidence="5">The sequence shown here is derived from an EMBL/GenBank/DDBJ whole genome shotgun (WGS) entry which is preliminary data.</text>
</comment>
<evidence type="ECO:0000313" key="5">
    <source>
        <dbReference type="EMBL" id="KAG6419864.1"/>
    </source>
</evidence>
<evidence type="ECO:0000256" key="2">
    <source>
        <dbReference type="SAM" id="MobiDB-lite"/>
    </source>
</evidence>
<accession>A0A8X8ZXX6</accession>
<feature type="compositionally biased region" description="Low complexity" evidence="2">
    <location>
        <begin position="372"/>
        <end position="381"/>
    </location>
</feature>
<evidence type="ECO:0000259" key="3">
    <source>
        <dbReference type="PROSITE" id="PS50033"/>
    </source>
</evidence>
<feature type="compositionally biased region" description="Polar residues" evidence="2">
    <location>
        <begin position="420"/>
        <end position="431"/>
    </location>
</feature>
<dbReference type="PROSITE" id="PS50033">
    <property type="entry name" value="UBX"/>
    <property type="match status" value="1"/>
</dbReference>
<feature type="compositionally biased region" description="Polar residues" evidence="2">
    <location>
        <begin position="443"/>
        <end position="470"/>
    </location>
</feature>
<feature type="compositionally biased region" description="Basic and acidic residues" evidence="2">
    <location>
        <begin position="242"/>
        <end position="255"/>
    </location>
</feature>
<dbReference type="InterPro" id="IPR001012">
    <property type="entry name" value="UBX_dom"/>
</dbReference>
<keyword evidence="6" id="KW-1185">Reference proteome</keyword>
<proteinExistence type="predicted"/>
<dbReference type="Proteomes" id="UP000298416">
    <property type="component" value="Unassembled WGS sequence"/>
</dbReference>
<feature type="compositionally biased region" description="Polar residues" evidence="2">
    <location>
        <begin position="156"/>
        <end position="165"/>
    </location>
</feature>
<evidence type="ECO:0008006" key="7">
    <source>
        <dbReference type="Google" id="ProtNLM"/>
    </source>
</evidence>
<dbReference type="PANTHER" id="PTHR47770:SF1">
    <property type="entry name" value="PLANT UBX DOMAIN-CONTAINING PROTEIN 11"/>
    <property type="match status" value="1"/>
</dbReference>
<reference evidence="5" key="2">
    <citation type="submission" date="2020-08" db="EMBL/GenBank/DDBJ databases">
        <title>Plant Genome Project.</title>
        <authorList>
            <person name="Zhang R.-G."/>
        </authorList>
    </citation>
    <scope>NUCLEOTIDE SEQUENCE</scope>
    <source>
        <strain evidence="5">Huo1</strain>
        <tissue evidence="5">Leaf</tissue>
    </source>
</reference>
<dbReference type="Pfam" id="PF23187">
    <property type="entry name" value="UBX7_N"/>
    <property type="match status" value="1"/>
</dbReference>
<feature type="region of interest" description="Disordered" evidence="2">
    <location>
        <begin position="141"/>
        <end position="255"/>
    </location>
</feature>
<protein>
    <recommendedName>
        <fullName evidence="7">UBX domain-containing protein</fullName>
    </recommendedName>
</protein>
<feature type="region of interest" description="Disordered" evidence="2">
    <location>
        <begin position="363"/>
        <end position="387"/>
    </location>
</feature>
<dbReference type="InterPro" id="IPR000626">
    <property type="entry name" value="Ubiquitin-like_dom"/>
</dbReference>
<feature type="domain" description="UBX" evidence="3">
    <location>
        <begin position="280"/>
        <end position="358"/>
    </location>
</feature>
<dbReference type="OrthoDB" id="2445133at2759"/>
<sequence length="506" mass="54418">MEFSLSSLAFRGSITEAVVESKQQKKLFVVYISGDYPDSKLLETSTWIDPKVSEAVSKYCILLHISEGSSEALNFSAIYPQQSCPCITAVGYNGVLLWQKEGYVPADVLASSLEKAWLSLHVQETTAAFLTAALAKQTASGSSEVASPEQVRAGTPVSTSTTHDATPSVGAPQLLHSETKENVNSTKDASEGTYSKGDGIALPKPAISGTETNSGSTSGNPVEIGQKKHKDALPVAEENSDVDDRHLSSRGEIIKEPSQVARVNTEDIAVEKTEASSSTTKSNDVSLNIRLPDGSSLQVKLLMTDTLRMVRDYINENQTSSLGSFSIAIPYPRKVFNDQEIDSTLSELGLSNRQALVVVPQKQNNSQYRGGSSQNQNHSSNEAGSLSASEGYWGSVKRILSYANVFSYLGRGDSTSVAQESQSGMWQYSPLQNPPRDGGGVSGMQSSEQSAPSATSGSNSRRRPLTSSYGGNIHTLKHDEDDDRFNDKNAFWNGNSTQFGGNDDRK</sequence>
<dbReference type="PANTHER" id="PTHR47770">
    <property type="entry name" value="PLANT UBX DOMAIN-CONTAINING PROTEIN 11"/>
    <property type="match status" value="1"/>
</dbReference>
<feature type="compositionally biased region" description="Low complexity" evidence="2">
    <location>
        <begin position="208"/>
        <end position="220"/>
    </location>
</feature>
<dbReference type="CDD" id="cd01767">
    <property type="entry name" value="UBX"/>
    <property type="match status" value="1"/>
</dbReference>
<dbReference type="AlphaFoldDB" id="A0A8X8ZXX6"/>
<organism evidence="5">
    <name type="scientific">Salvia splendens</name>
    <name type="common">Scarlet sage</name>
    <dbReference type="NCBI Taxonomy" id="180675"/>
    <lineage>
        <taxon>Eukaryota</taxon>
        <taxon>Viridiplantae</taxon>
        <taxon>Streptophyta</taxon>
        <taxon>Embryophyta</taxon>
        <taxon>Tracheophyta</taxon>
        <taxon>Spermatophyta</taxon>
        <taxon>Magnoliopsida</taxon>
        <taxon>eudicotyledons</taxon>
        <taxon>Gunneridae</taxon>
        <taxon>Pentapetalae</taxon>
        <taxon>asterids</taxon>
        <taxon>lamiids</taxon>
        <taxon>Lamiales</taxon>
        <taxon>Lamiaceae</taxon>
        <taxon>Nepetoideae</taxon>
        <taxon>Mentheae</taxon>
        <taxon>Salviinae</taxon>
        <taxon>Salvia</taxon>
        <taxon>Salvia subgen. Calosphace</taxon>
        <taxon>core Calosphace</taxon>
    </lineage>
</organism>
<evidence type="ECO:0000313" key="6">
    <source>
        <dbReference type="Proteomes" id="UP000298416"/>
    </source>
</evidence>
<feature type="domain" description="Ubiquitin-like" evidence="4">
    <location>
        <begin position="285"/>
        <end position="365"/>
    </location>
</feature>
<dbReference type="EMBL" id="PNBA02000006">
    <property type="protein sequence ID" value="KAG6419864.1"/>
    <property type="molecule type" value="Genomic_DNA"/>
</dbReference>
<feature type="region of interest" description="Disordered" evidence="2">
    <location>
        <begin position="420"/>
        <end position="506"/>
    </location>
</feature>
<evidence type="ECO:0000259" key="4">
    <source>
        <dbReference type="PROSITE" id="PS50053"/>
    </source>
</evidence>
<gene>
    <name evidence="5" type="ORF">SASPL_116376</name>
</gene>